<evidence type="ECO:0000313" key="2">
    <source>
        <dbReference type="Proteomes" id="UP000034107"/>
    </source>
</evidence>
<gene>
    <name evidence="1" type="ORF">UX31_C0046G0001</name>
</gene>
<organism evidence="1 2">
    <name type="scientific">Candidatus Nomurabacteria bacterium GW2011_GWA1_46_11</name>
    <dbReference type="NCBI Taxonomy" id="1618732"/>
    <lineage>
        <taxon>Bacteria</taxon>
        <taxon>Candidatus Nomuraibacteriota</taxon>
    </lineage>
</organism>
<feature type="non-terminal residue" evidence="1">
    <location>
        <position position="1"/>
    </location>
</feature>
<dbReference type="AlphaFoldDB" id="A0A0G1NHI1"/>
<dbReference type="Proteomes" id="UP000034107">
    <property type="component" value="Unassembled WGS sequence"/>
</dbReference>
<sequence length="56" mass="5969">LDNEISGVLCWFAGGGKEIGVFEEEGKLVVKTGDVEEGTAEGGGFRGNYQTVFEIE</sequence>
<reference evidence="1 2" key="1">
    <citation type="journal article" date="2015" name="Nature">
        <title>rRNA introns, odd ribosomes, and small enigmatic genomes across a large radiation of phyla.</title>
        <authorList>
            <person name="Brown C.T."/>
            <person name="Hug L.A."/>
            <person name="Thomas B.C."/>
            <person name="Sharon I."/>
            <person name="Castelle C.J."/>
            <person name="Singh A."/>
            <person name="Wilkins M.J."/>
            <person name="Williams K.H."/>
            <person name="Banfield J.F."/>
        </authorList>
    </citation>
    <scope>NUCLEOTIDE SEQUENCE [LARGE SCALE GENOMIC DNA]</scope>
</reference>
<protein>
    <submittedName>
        <fullName evidence="1">Uncharacterized protein</fullName>
    </submittedName>
</protein>
<proteinExistence type="predicted"/>
<dbReference type="EMBL" id="LCLS01000046">
    <property type="protein sequence ID" value="KKU19941.1"/>
    <property type="molecule type" value="Genomic_DNA"/>
</dbReference>
<evidence type="ECO:0000313" key="1">
    <source>
        <dbReference type="EMBL" id="KKU19941.1"/>
    </source>
</evidence>
<accession>A0A0G1NHI1</accession>
<name>A0A0G1NHI1_9BACT</name>
<comment type="caution">
    <text evidence="1">The sequence shown here is derived from an EMBL/GenBank/DDBJ whole genome shotgun (WGS) entry which is preliminary data.</text>
</comment>